<feature type="transmembrane region" description="Helical" evidence="2">
    <location>
        <begin position="160"/>
        <end position="180"/>
    </location>
</feature>
<dbReference type="EMBL" id="JALJXV010000003">
    <property type="protein sequence ID" value="MCP1674369.1"/>
    <property type="molecule type" value="Genomic_DNA"/>
</dbReference>
<evidence type="ECO:0000313" key="3">
    <source>
        <dbReference type="EMBL" id="MCP1674369.1"/>
    </source>
</evidence>
<evidence type="ECO:0000256" key="2">
    <source>
        <dbReference type="SAM" id="Phobius"/>
    </source>
</evidence>
<keyword evidence="2" id="KW-0472">Membrane</keyword>
<proteinExistence type="predicted"/>
<feature type="compositionally biased region" description="Low complexity" evidence="1">
    <location>
        <begin position="243"/>
        <end position="258"/>
    </location>
</feature>
<protein>
    <submittedName>
        <fullName evidence="3">Uncharacterized protein</fullName>
    </submittedName>
</protein>
<evidence type="ECO:0000313" key="4">
    <source>
        <dbReference type="Proteomes" id="UP001205843"/>
    </source>
</evidence>
<name>A0AAE3G3H0_9GAMM</name>
<feature type="transmembrane region" description="Helical" evidence="2">
    <location>
        <begin position="192"/>
        <end position="211"/>
    </location>
</feature>
<dbReference type="RefSeq" id="WP_253476320.1">
    <property type="nucleotide sequence ID" value="NZ_JALJXV010000003.1"/>
</dbReference>
<feature type="region of interest" description="Disordered" evidence="1">
    <location>
        <begin position="77"/>
        <end position="109"/>
    </location>
</feature>
<sequence>MGDRQGQAATDEALRQECLRELLDGVRAGRSETWARRRIDEILSLGMSADGVLGAASYALEDKAVARLRALLQESVSMRRTATPEPSPATREAPDAPVGAVDEPATTKPSIDEPVLSGWLISLPGQAVMLLAVLALIHMLPAHRPPAITFYTDPTFFERYVIPIVYHVLLWAPLLGIAAWQRNRHGEASDWPGALGLLLSPVLLAVAYATLAEVPHNSFAETWGAVVGGALGLAALGGAHRGPAGLPGEPAPEASRGAGAPGRGWHRGGRAGRQLSRPPRHHADRLGSGVTHAEAGVGGSVISLRARNALL</sequence>
<keyword evidence="4" id="KW-1185">Reference proteome</keyword>
<feature type="transmembrane region" description="Helical" evidence="2">
    <location>
        <begin position="223"/>
        <end position="239"/>
    </location>
</feature>
<organism evidence="3 4">
    <name type="scientific">Natronocella acetinitrilica</name>
    <dbReference type="NCBI Taxonomy" id="414046"/>
    <lineage>
        <taxon>Bacteria</taxon>
        <taxon>Pseudomonadati</taxon>
        <taxon>Pseudomonadota</taxon>
        <taxon>Gammaproteobacteria</taxon>
        <taxon>Chromatiales</taxon>
        <taxon>Ectothiorhodospiraceae</taxon>
        <taxon>Natronocella</taxon>
    </lineage>
</organism>
<dbReference type="Proteomes" id="UP001205843">
    <property type="component" value="Unassembled WGS sequence"/>
</dbReference>
<keyword evidence="2" id="KW-0812">Transmembrane</keyword>
<keyword evidence="2" id="KW-1133">Transmembrane helix</keyword>
<feature type="transmembrane region" description="Helical" evidence="2">
    <location>
        <begin position="118"/>
        <end position="140"/>
    </location>
</feature>
<comment type="caution">
    <text evidence="3">The sequence shown here is derived from an EMBL/GenBank/DDBJ whole genome shotgun (WGS) entry which is preliminary data.</text>
</comment>
<feature type="region of interest" description="Disordered" evidence="1">
    <location>
        <begin position="243"/>
        <end position="291"/>
    </location>
</feature>
<evidence type="ECO:0000256" key="1">
    <source>
        <dbReference type="SAM" id="MobiDB-lite"/>
    </source>
</evidence>
<reference evidence="3" key="1">
    <citation type="submission" date="2022-03" db="EMBL/GenBank/DDBJ databases">
        <title>Genomic Encyclopedia of Type Strains, Phase III (KMG-III): the genomes of soil and plant-associated and newly described type strains.</title>
        <authorList>
            <person name="Whitman W."/>
        </authorList>
    </citation>
    <scope>NUCLEOTIDE SEQUENCE</scope>
    <source>
        <strain evidence="3">ANL 6-2</strain>
    </source>
</reference>
<dbReference type="AlphaFoldDB" id="A0AAE3G3H0"/>
<gene>
    <name evidence="3" type="ORF">J2T57_001471</name>
</gene>
<accession>A0AAE3G3H0</accession>